<dbReference type="HOGENOM" id="CLU_3384058_0_0_11"/>
<gene>
    <name evidence="1" type="ORF">SIRAN9202</name>
</gene>
<protein>
    <submittedName>
        <fullName evidence="1">Uncharacterized protein</fullName>
    </submittedName>
</protein>
<accession>A0A061A2Z3</accession>
<dbReference type="AlphaFoldDB" id="A0A061A2Z3"/>
<sequence>MEDLTEARAIAAEVSAVQTEAADEAGVDRRAGG</sequence>
<evidence type="ECO:0000313" key="1">
    <source>
        <dbReference type="EMBL" id="CDR16997.1"/>
    </source>
</evidence>
<dbReference type="EMBL" id="LK022848">
    <property type="protein sequence ID" value="CDR16997.1"/>
    <property type="molecule type" value="Genomic_DNA"/>
</dbReference>
<reference evidence="1" key="1">
    <citation type="submission" date="2014-05" db="EMBL/GenBank/DDBJ databases">
        <authorList>
            <person name="Horn Fabian"/>
        </authorList>
    </citation>
    <scope>NUCLEOTIDE SEQUENCE</scope>
</reference>
<proteinExistence type="predicted"/>
<name>A0A061A2Z3_9ACTN</name>
<organism evidence="1">
    <name type="scientific">Streptomyces iranensis</name>
    <dbReference type="NCBI Taxonomy" id="576784"/>
    <lineage>
        <taxon>Bacteria</taxon>
        <taxon>Bacillati</taxon>
        <taxon>Actinomycetota</taxon>
        <taxon>Actinomycetes</taxon>
        <taxon>Kitasatosporales</taxon>
        <taxon>Streptomycetaceae</taxon>
        <taxon>Streptomyces</taxon>
        <taxon>Streptomyces violaceusniger group</taxon>
    </lineage>
</organism>